<evidence type="ECO:0000256" key="8">
    <source>
        <dbReference type="ARBA" id="ARBA00022605"/>
    </source>
</evidence>
<dbReference type="GO" id="GO:0005737">
    <property type="term" value="C:cytoplasm"/>
    <property type="evidence" value="ECO:0007669"/>
    <property type="project" value="UniProtKB-SubCell"/>
</dbReference>
<evidence type="ECO:0000259" key="12">
    <source>
        <dbReference type="Pfam" id="PF01502"/>
    </source>
</evidence>
<comment type="catalytic activity">
    <reaction evidence="1 11">
        <text>1-(5-phospho-beta-D-ribosyl)-5'-AMP + H2O = 1-(5-phospho-beta-D-ribosyl)-5-[(5-phospho-beta-D-ribosylamino)methylideneamino]imidazole-4-carboxamide</text>
        <dbReference type="Rhea" id="RHEA:20049"/>
        <dbReference type="ChEBI" id="CHEBI:15377"/>
        <dbReference type="ChEBI" id="CHEBI:58435"/>
        <dbReference type="ChEBI" id="CHEBI:59457"/>
        <dbReference type="EC" id="3.5.4.19"/>
    </reaction>
</comment>
<dbReference type="UniPathway" id="UPA00031">
    <property type="reaction ID" value="UER00008"/>
</dbReference>
<dbReference type="EMBL" id="VBUI01000006">
    <property type="protein sequence ID" value="TLF52359.1"/>
    <property type="molecule type" value="Genomic_DNA"/>
</dbReference>
<dbReference type="FunFam" id="3.10.20.810:FF:000001">
    <property type="entry name" value="Histidine biosynthesis bifunctional protein HisIE"/>
    <property type="match status" value="1"/>
</dbReference>
<reference evidence="13 14" key="1">
    <citation type="journal article" date="2007" name="Int. J. Syst. Evol. Microbiol.">
        <title>Halomonas saccharevitans sp. nov., Halomonas arcis sp. nov. and Halomonas subterranea sp. nov., halophilic bacteria isolated from hypersaline environments of China.</title>
        <authorList>
            <person name="Xu X.W."/>
            <person name="Wu Y.H."/>
            <person name="Zhou Z."/>
            <person name="Wang C.S."/>
            <person name="Zhou Y.G."/>
            <person name="Zhang H.B."/>
            <person name="Wang Y."/>
            <person name="Wu M."/>
        </authorList>
    </citation>
    <scope>NUCLEOTIDE SEQUENCE [LARGE SCALE GENOMIC DNA]</scope>
    <source>
        <strain evidence="13 14">TBZ3</strain>
    </source>
</reference>
<dbReference type="Gene3D" id="3.10.20.810">
    <property type="entry name" value="Phosphoribosyl-AMP cyclohydrolase"/>
    <property type="match status" value="1"/>
</dbReference>
<accession>A0A5R8MK22</accession>
<gene>
    <name evidence="11 13" type="primary">hisI</name>
    <name evidence="13" type="ORF">FEI13_05720</name>
</gene>
<feature type="binding site" evidence="11">
    <location>
        <position position="94"/>
    </location>
    <ligand>
        <name>Mg(2+)</name>
        <dbReference type="ChEBI" id="CHEBI:18420"/>
    </ligand>
</feature>
<evidence type="ECO:0000256" key="2">
    <source>
        <dbReference type="ARBA" id="ARBA00001460"/>
    </source>
</evidence>
<dbReference type="GO" id="GO:0000105">
    <property type="term" value="P:L-histidine biosynthetic process"/>
    <property type="evidence" value="ECO:0007669"/>
    <property type="project" value="UniProtKB-UniRule"/>
</dbReference>
<keyword evidence="14" id="KW-1185">Reference proteome</keyword>
<keyword evidence="9 11" id="KW-0378">Hydrolase</keyword>
<keyword evidence="11" id="KW-0479">Metal-binding</keyword>
<dbReference type="HAMAP" id="MF_01021">
    <property type="entry name" value="HisI"/>
    <property type="match status" value="1"/>
</dbReference>
<dbReference type="InterPro" id="IPR026660">
    <property type="entry name" value="PRA-CH"/>
</dbReference>
<dbReference type="InterPro" id="IPR038019">
    <property type="entry name" value="PRib_AMP_CycHydrolase_sf"/>
</dbReference>
<feature type="domain" description="Phosphoribosyl-AMP cyclohydrolase" evidence="12">
    <location>
        <begin position="47"/>
        <end position="120"/>
    </location>
</feature>
<comment type="similarity">
    <text evidence="5">In the C-terminal section; belongs to the PRA-PH family.</text>
</comment>
<evidence type="ECO:0000256" key="1">
    <source>
        <dbReference type="ARBA" id="ARBA00000024"/>
    </source>
</evidence>
<keyword evidence="11" id="KW-0862">Zinc</keyword>
<evidence type="ECO:0000256" key="11">
    <source>
        <dbReference type="HAMAP-Rule" id="MF_01021"/>
    </source>
</evidence>
<keyword evidence="11" id="KW-0460">Magnesium</keyword>
<comment type="pathway">
    <text evidence="3 11">Amino-acid biosynthesis; L-histidine biosynthesis; L-histidine from 5-phospho-alpha-D-ribose 1-diphosphate: step 3/9.</text>
</comment>
<dbReference type="GO" id="GO:0004635">
    <property type="term" value="F:phosphoribosyl-AMP cyclohydrolase activity"/>
    <property type="evidence" value="ECO:0007669"/>
    <property type="project" value="UniProtKB-UniRule"/>
</dbReference>
<feature type="binding site" evidence="11">
    <location>
        <position position="111"/>
    </location>
    <ligand>
        <name>Zn(2+)</name>
        <dbReference type="ChEBI" id="CHEBI:29105"/>
        <note>ligand shared between dimeric partners</note>
    </ligand>
</feature>
<comment type="subunit">
    <text evidence="11">Homodimer.</text>
</comment>
<dbReference type="InterPro" id="IPR002496">
    <property type="entry name" value="PRib_AMP_CycHydrolase_dom"/>
</dbReference>
<dbReference type="GO" id="GO:0004636">
    <property type="term" value="F:phosphoribosyl-ATP diphosphatase activity"/>
    <property type="evidence" value="ECO:0007669"/>
    <property type="project" value="UniProtKB-EC"/>
</dbReference>
<name>A0A5R8MK22_9GAMM</name>
<dbReference type="AlphaFoldDB" id="A0A5R8MK22"/>
<evidence type="ECO:0000256" key="6">
    <source>
        <dbReference type="ARBA" id="ARBA00008299"/>
    </source>
</evidence>
<organism evidence="13 14">
    <name type="scientific">Halomonas urmiana</name>
    <dbReference type="NCBI Taxonomy" id="490901"/>
    <lineage>
        <taxon>Bacteria</taxon>
        <taxon>Pseudomonadati</taxon>
        <taxon>Pseudomonadota</taxon>
        <taxon>Gammaproteobacteria</taxon>
        <taxon>Oceanospirillales</taxon>
        <taxon>Halomonadaceae</taxon>
        <taxon>Halomonas</taxon>
    </lineage>
</organism>
<comment type="cofactor">
    <cofactor evidence="11">
        <name>Zn(2+)</name>
        <dbReference type="ChEBI" id="CHEBI:29105"/>
    </cofactor>
    <text evidence="11">Binds 1 zinc ion per subunit.</text>
</comment>
<comment type="cofactor">
    <cofactor evidence="11">
        <name>Mg(2+)</name>
        <dbReference type="ChEBI" id="CHEBI:18420"/>
    </cofactor>
    <text evidence="11">Binds 1 Mg(2+) ion per subunit.</text>
</comment>
<dbReference type="EC" id="3.5.4.19" evidence="11"/>
<evidence type="ECO:0000256" key="5">
    <source>
        <dbReference type="ARBA" id="ARBA00007731"/>
    </source>
</evidence>
<feature type="binding site" evidence="11">
    <location>
        <position position="98"/>
    </location>
    <ligand>
        <name>Mg(2+)</name>
        <dbReference type="ChEBI" id="CHEBI:18420"/>
    </ligand>
</feature>
<dbReference type="PANTHER" id="PTHR42945:SF1">
    <property type="entry name" value="HISTIDINE BIOSYNTHESIS BIFUNCTIONAL PROTEIN HIS7"/>
    <property type="match status" value="1"/>
</dbReference>
<sequence length="136" mass="15344">MDIWRQLEEAERGERQPLDAVIAAMPWNADGLITAIAQQHDSGEVLMLAWMNREALRETLDTGRVCYWSRSRQALWRKGESSGHRQRLIEARLDCDGDAVLLLVDQQGPACHTGRPNCFYNAIRDGAVEVITAPRS</sequence>
<evidence type="ECO:0000256" key="7">
    <source>
        <dbReference type="ARBA" id="ARBA00022490"/>
    </source>
</evidence>
<dbReference type="GO" id="GO:0008270">
    <property type="term" value="F:zinc ion binding"/>
    <property type="evidence" value="ECO:0007669"/>
    <property type="project" value="UniProtKB-UniRule"/>
</dbReference>
<comment type="subcellular location">
    <subcellularLocation>
        <location evidence="11">Cytoplasm</location>
    </subcellularLocation>
</comment>
<evidence type="ECO:0000313" key="13">
    <source>
        <dbReference type="EMBL" id="TLF52359.1"/>
    </source>
</evidence>
<comment type="similarity">
    <text evidence="6">In the N-terminal section; belongs to the PRA-CH family.</text>
</comment>
<comment type="function">
    <text evidence="11">Catalyzes the hydrolysis of the adenine ring of phosphoribosyl-AMP.</text>
</comment>
<dbReference type="RefSeq" id="WP_138180241.1">
    <property type="nucleotide sequence ID" value="NZ_VBUI01000006.1"/>
</dbReference>
<keyword evidence="10 11" id="KW-0368">Histidine biosynthesis</keyword>
<dbReference type="GO" id="GO:0000287">
    <property type="term" value="F:magnesium ion binding"/>
    <property type="evidence" value="ECO:0007669"/>
    <property type="project" value="UniProtKB-UniRule"/>
</dbReference>
<comment type="caution">
    <text evidence="13">The sequence shown here is derived from an EMBL/GenBank/DDBJ whole genome shotgun (WGS) entry which is preliminary data.</text>
</comment>
<evidence type="ECO:0000313" key="14">
    <source>
        <dbReference type="Proteomes" id="UP000306973"/>
    </source>
</evidence>
<comment type="pathway">
    <text evidence="4">Amino-acid biosynthesis; L-histidine biosynthesis; L-histidine from 5-phospho-alpha-D-ribose 1-diphosphate: step 2/9.</text>
</comment>
<feature type="binding site" evidence="11">
    <location>
        <position position="96"/>
    </location>
    <ligand>
        <name>Mg(2+)</name>
        <dbReference type="ChEBI" id="CHEBI:18420"/>
    </ligand>
</feature>
<evidence type="ECO:0000256" key="10">
    <source>
        <dbReference type="ARBA" id="ARBA00023102"/>
    </source>
</evidence>
<feature type="binding site" evidence="11">
    <location>
        <position position="118"/>
    </location>
    <ligand>
        <name>Zn(2+)</name>
        <dbReference type="ChEBI" id="CHEBI:29105"/>
        <note>ligand shared between dimeric partners</note>
    </ligand>
</feature>
<feature type="binding site" evidence="11">
    <location>
        <position position="95"/>
    </location>
    <ligand>
        <name>Zn(2+)</name>
        <dbReference type="ChEBI" id="CHEBI:29105"/>
        <note>ligand shared between dimeric partners</note>
    </ligand>
</feature>
<evidence type="ECO:0000256" key="9">
    <source>
        <dbReference type="ARBA" id="ARBA00022801"/>
    </source>
</evidence>
<dbReference type="Proteomes" id="UP000306973">
    <property type="component" value="Unassembled WGS sequence"/>
</dbReference>
<dbReference type="PANTHER" id="PTHR42945">
    <property type="entry name" value="HISTIDINE BIOSYNTHESIS BIFUNCTIONAL PROTEIN"/>
    <property type="match status" value="1"/>
</dbReference>
<comment type="catalytic activity">
    <reaction evidence="2">
        <text>1-(5-phospho-beta-D-ribosyl)-ATP + H2O = 1-(5-phospho-beta-D-ribosyl)-5'-AMP + diphosphate + H(+)</text>
        <dbReference type="Rhea" id="RHEA:22828"/>
        <dbReference type="ChEBI" id="CHEBI:15377"/>
        <dbReference type="ChEBI" id="CHEBI:15378"/>
        <dbReference type="ChEBI" id="CHEBI:33019"/>
        <dbReference type="ChEBI" id="CHEBI:59457"/>
        <dbReference type="ChEBI" id="CHEBI:73183"/>
        <dbReference type="EC" id="3.6.1.31"/>
    </reaction>
</comment>
<protein>
    <recommendedName>
        <fullName evidence="11">Phosphoribosyl-AMP cyclohydrolase</fullName>
        <shortName evidence="11">PRA-CH</shortName>
        <ecNumber evidence="11">3.5.4.19</ecNumber>
    </recommendedName>
</protein>
<dbReference type="SUPFAM" id="SSF141734">
    <property type="entry name" value="HisI-like"/>
    <property type="match status" value="1"/>
</dbReference>
<evidence type="ECO:0000256" key="3">
    <source>
        <dbReference type="ARBA" id="ARBA00005169"/>
    </source>
</evidence>
<keyword evidence="8 11" id="KW-0028">Amino-acid biosynthesis</keyword>
<dbReference type="OrthoDB" id="9795769at2"/>
<proteinExistence type="inferred from homology"/>
<comment type="similarity">
    <text evidence="11">Belongs to the PRA-CH family.</text>
</comment>
<evidence type="ECO:0000256" key="4">
    <source>
        <dbReference type="ARBA" id="ARBA00005204"/>
    </source>
</evidence>
<dbReference type="NCBIfam" id="NF000768">
    <property type="entry name" value="PRK00051.1"/>
    <property type="match status" value="1"/>
</dbReference>
<dbReference type="Pfam" id="PF01502">
    <property type="entry name" value="PRA-CH"/>
    <property type="match status" value="1"/>
</dbReference>
<keyword evidence="7 11" id="KW-0963">Cytoplasm</keyword>